<dbReference type="Proteomes" id="UP000770785">
    <property type="component" value="Unassembled WGS sequence"/>
</dbReference>
<proteinExistence type="predicted"/>
<evidence type="ECO:0000313" key="3">
    <source>
        <dbReference type="Proteomes" id="UP000770785"/>
    </source>
</evidence>
<dbReference type="RefSeq" id="WP_168037689.1">
    <property type="nucleotide sequence ID" value="NZ_JAATJH010000003.1"/>
</dbReference>
<evidence type="ECO:0000313" key="2">
    <source>
        <dbReference type="EMBL" id="NJC26938.1"/>
    </source>
</evidence>
<name>A0ABX0XDF5_9BACT</name>
<accession>A0ABX0XDF5</accession>
<organism evidence="2 3">
    <name type="scientific">Neolewinella antarctica</name>
    <dbReference type="NCBI Taxonomy" id="442734"/>
    <lineage>
        <taxon>Bacteria</taxon>
        <taxon>Pseudomonadati</taxon>
        <taxon>Bacteroidota</taxon>
        <taxon>Saprospiria</taxon>
        <taxon>Saprospirales</taxon>
        <taxon>Lewinellaceae</taxon>
        <taxon>Neolewinella</taxon>
    </lineage>
</organism>
<sequence>MSQIEVTQQAMEMQKIANEAAANARDENRRLGLASPLFLGGKIQFELPDGTITDQRPANLIPQDEPAHSV</sequence>
<reference evidence="2 3" key="1">
    <citation type="submission" date="2020-03" db="EMBL/GenBank/DDBJ databases">
        <title>Genomic Encyclopedia of Type Strains, Phase IV (KMG-IV): sequencing the most valuable type-strain genomes for metagenomic binning, comparative biology and taxonomic classification.</title>
        <authorList>
            <person name="Goeker M."/>
        </authorList>
    </citation>
    <scope>NUCLEOTIDE SEQUENCE [LARGE SCALE GENOMIC DNA]</scope>
    <source>
        <strain evidence="2 3">DSM 105096</strain>
    </source>
</reference>
<gene>
    <name evidence="2" type="ORF">GGR27_002448</name>
</gene>
<evidence type="ECO:0000256" key="1">
    <source>
        <dbReference type="SAM" id="MobiDB-lite"/>
    </source>
</evidence>
<dbReference type="EMBL" id="JAATJH010000003">
    <property type="protein sequence ID" value="NJC26938.1"/>
    <property type="molecule type" value="Genomic_DNA"/>
</dbReference>
<protein>
    <submittedName>
        <fullName evidence="2">Uncharacterized protein</fullName>
    </submittedName>
</protein>
<feature type="region of interest" description="Disordered" evidence="1">
    <location>
        <begin position="48"/>
        <end position="70"/>
    </location>
</feature>
<comment type="caution">
    <text evidence="2">The sequence shown here is derived from an EMBL/GenBank/DDBJ whole genome shotgun (WGS) entry which is preliminary data.</text>
</comment>
<keyword evidence="3" id="KW-1185">Reference proteome</keyword>